<dbReference type="SMART" id="SM00823">
    <property type="entry name" value="PKS_PP"/>
    <property type="match status" value="1"/>
</dbReference>
<dbReference type="Gene3D" id="3.30.300.30">
    <property type="match status" value="1"/>
</dbReference>
<dbReference type="GO" id="GO:0031177">
    <property type="term" value="F:phosphopantetheine binding"/>
    <property type="evidence" value="ECO:0007669"/>
    <property type="project" value="InterPro"/>
</dbReference>
<evidence type="ECO:0000259" key="4">
    <source>
        <dbReference type="PROSITE" id="PS50075"/>
    </source>
</evidence>
<dbReference type="SUPFAM" id="SSF47336">
    <property type="entry name" value="ACP-like"/>
    <property type="match status" value="1"/>
</dbReference>
<comment type="caution">
    <text evidence="5">The sequence shown here is derived from an EMBL/GenBank/DDBJ whole genome shotgun (WGS) entry which is preliminary data.</text>
</comment>
<dbReference type="GO" id="GO:0044550">
    <property type="term" value="P:secondary metabolite biosynthetic process"/>
    <property type="evidence" value="ECO:0007669"/>
    <property type="project" value="TreeGrafter"/>
</dbReference>
<dbReference type="InterPro" id="IPR000873">
    <property type="entry name" value="AMP-dep_synth/lig_dom"/>
</dbReference>
<evidence type="ECO:0000313" key="5">
    <source>
        <dbReference type="EMBL" id="GLY92597.1"/>
    </source>
</evidence>
<dbReference type="InterPro" id="IPR010071">
    <property type="entry name" value="AA_adenyl_dom"/>
</dbReference>
<dbReference type="FunFam" id="1.10.1200.10:FF:000016">
    <property type="entry name" value="Non-ribosomal peptide synthase"/>
    <property type="match status" value="1"/>
</dbReference>
<feature type="domain" description="Carrier" evidence="4">
    <location>
        <begin position="515"/>
        <end position="590"/>
    </location>
</feature>
<dbReference type="GO" id="GO:0072330">
    <property type="term" value="P:monocarboxylic acid biosynthetic process"/>
    <property type="evidence" value="ECO:0007669"/>
    <property type="project" value="UniProtKB-ARBA"/>
</dbReference>
<dbReference type="InterPro" id="IPR042099">
    <property type="entry name" value="ANL_N_sf"/>
</dbReference>
<dbReference type="Pfam" id="PF13193">
    <property type="entry name" value="AMP-binding_C"/>
    <property type="match status" value="1"/>
</dbReference>
<accession>A0A9W6SGN4</accession>
<dbReference type="Gene3D" id="3.40.50.12780">
    <property type="entry name" value="N-terminal domain of ligase-like"/>
    <property type="match status" value="1"/>
</dbReference>
<sequence>MAFHAVHTLVRHVAERHPQRIAVEDPRGALTYAALEALSDQVATELSAVGATAGDFVLVLAEDRREVIAAVLGVLNIGGVFVPLDVTGPRDQVADVLADTAARYAVVGSGRPDHTAKLPVTTVAVDATKRMAPTRPVSSSHRPAPDDPCYLFYTSGSTGRPKGILGRLSGIDHYVRWETDLLGVTDEWRVSQLTTPAFDAMLRDFFVPLTVGGTVCVPPTGAVLDPPKLLTWLDEQQITLMHCVPSVFHTLVDAASRSDAELAALRVVATAGERLPTGDVERWFERYGQRIGLLNLYGPSETTMTKTYHQVTASDVDLPSIPIGTPMPGAEVLVLDERRRPCPPGDLGEIYIRTPYRSLGYHNRAEATRAAFVPNPLTGDADDVVYRTGDLARQLPGGALEYIGRSDHQVKIAGVRVELSGVESVLETHPAVEKAAVAAFDGPEDVPYLCAFVELSSRADDGELRGHLRATLPEAMVPAVFVRLEELPRTISGKIDRRALPEPVPADDSELDAFPPRTPTEEALARLWTRMLPVGHVGVRHEFFDLGGRSLQVMRMLTQVRQEFGVEVPLADFLAAPTVECLARRLDEETRVRATLSGESGDGPR</sequence>
<dbReference type="InterPro" id="IPR029058">
    <property type="entry name" value="AB_hydrolase_fold"/>
</dbReference>
<name>A0A9W6SGN4_9ACTN</name>
<dbReference type="InterPro" id="IPR045851">
    <property type="entry name" value="AMP-bd_C_sf"/>
</dbReference>
<dbReference type="InterPro" id="IPR009081">
    <property type="entry name" value="PP-bd_ACP"/>
</dbReference>
<reference evidence="5" key="1">
    <citation type="submission" date="2023-03" db="EMBL/GenBank/DDBJ databases">
        <title>Actinoallomurus iriomotensis NBRC 103684.</title>
        <authorList>
            <person name="Ichikawa N."/>
            <person name="Sato H."/>
            <person name="Tonouchi N."/>
        </authorList>
    </citation>
    <scope>NUCLEOTIDE SEQUENCE</scope>
    <source>
        <strain evidence="5">NBRC 103684</strain>
    </source>
</reference>
<proteinExistence type="predicted"/>
<protein>
    <recommendedName>
        <fullName evidence="4">Carrier domain-containing protein</fullName>
    </recommendedName>
</protein>
<dbReference type="PROSITE" id="PS50075">
    <property type="entry name" value="CARRIER"/>
    <property type="match status" value="1"/>
</dbReference>
<keyword evidence="3" id="KW-0597">Phosphoprotein</keyword>
<dbReference type="Proteomes" id="UP001165074">
    <property type="component" value="Unassembled WGS sequence"/>
</dbReference>
<organism evidence="5 6">
    <name type="scientific">Actinoallomurus iriomotensis</name>
    <dbReference type="NCBI Taxonomy" id="478107"/>
    <lineage>
        <taxon>Bacteria</taxon>
        <taxon>Bacillati</taxon>
        <taxon>Actinomycetota</taxon>
        <taxon>Actinomycetes</taxon>
        <taxon>Streptosporangiales</taxon>
        <taxon>Thermomonosporaceae</taxon>
        <taxon>Actinoallomurus</taxon>
    </lineage>
</organism>
<dbReference type="InterPro" id="IPR025110">
    <property type="entry name" value="AMP-bd_C"/>
</dbReference>
<dbReference type="Gene3D" id="3.40.50.1820">
    <property type="entry name" value="alpha/beta hydrolase"/>
    <property type="match status" value="1"/>
</dbReference>
<keyword evidence="2" id="KW-0596">Phosphopantetheine</keyword>
<dbReference type="Pfam" id="PF00550">
    <property type="entry name" value="PP-binding"/>
    <property type="match status" value="1"/>
</dbReference>
<evidence type="ECO:0000313" key="6">
    <source>
        <dbReference type="Proteomes" id="UP001165074"/>
    </source>
</evidence>
<evidence type="ECO:0000256" key="1">
    <source>
        <dbReference type="ARBA" id="ARBA00001957"/>
    </source>
</evidence>
<dbReference type="PROSITE" id="PS00455">
    <property type="entry name" value="AMP_BINDING"/>
    <property type="match status" value="1"/>
</dbReference>
<dbReference type="PANTHER" id="PTHR45527">
    <property type="entry name" value="NONRIBOSOMAL PEPTIDE SYNTHETASE"/>
    <property type="match status" value="1"/>
</dbReference>
<dbReference type="Pfam" id="PF00501">
    <property type="entry name" value="AMP-binding"/>
    <property type="match status" value="1"/>
</dbReference>
<gene>
    <name evidence="5" type="ORF">Airi02_105250</name>
</gene>
<dbReference type="CDD" id="cd05930">
    <property type="entry name" value="A_NRPS"/>
    <property type="match status" value="1"/>
</dbReference>
<dbReference type="InterPro" id="IPR020806">
    <property type="entry name" value="PKS_PP-bd"/>
</dbReference>
<dbReference type="GO" id="GO:0005737">
    <property type="term" value="C:cytoplasm"/>
    <property type="evidence" value="ECO:0007669"/>
    <property type="project" value="TreeGrafter"/>
</dbReference>
<dbReference type="InterPro" id="IPR020845">
    <property type="entry name" value="AMP-binding_CS"/>
</dbReference>
<comment type="cofactor">
    <cofactor evidence="1">
        <name>pantetheine 4'-phosphate</name>
        <dbReference type="ChEBI" id="CHEBI:47942"/>
    </cofactor>
</comment>
<dbReference type="RefSeq" id="WP_285584910.1">
    <property type="nucleotide sequence ID" value="NZ_BSTK01000031.1"/>
</dbReference>
<dbReference type="NCBIfam" id="TIGR01733">
    <property type="entry name" value="AA-adenyl-dom"/>
    <property type="match status" value="1"/>
</dbReference>
<evidence type="ECO:0000256" key="3">
    <source>
        <dbReference type="ARBA" id="ARBA00022553"/>
    </source>
</evidence>
<dbReference type="GO" id="GO:0043041">
    <property type="term" value="P:amino acid activation for nonribosomal peptide biosynthetic process"/>
    <property type="evidence" value="ECO:0007669"/>
    <property type="project" value="TreeGrafter"/>
</dbReference>
<dbReference type="SUPFAM" id="SSF56801">
    <property type="entry name" value="Acetyl-CoA synthetase-like"/>
    <property type="match status" value="1"/>
</dbReference>
<dbReference type="InterPro" id="IPR036736">
    <property type="entry name" value="ACP-like_sf"/>
</dbReference>
<dbReference type="EMBL" id="BSTK01000031">
    <property type="protein sequence ID" value="GLY92597.1"/>
    <property type="molecule type" value="Genomic_DNA"/>
</dbReference>
<dbReference type="PANTHER" id="PTHR45527:SF1">
    <property type="entry name" value="FATTY ACID SYNTHASE"/>
    <property type="match status" value="1"/>
</dbReference>
<evidence type="ECO:0000256" key="2">
    <source>
        <dbReference type="ARBA" id="ARBA00022450"/>
    </source>
</evidence>
<keyword evidence="6" id="KW-1185">Reference proteome</keyword>
<dbReference type="AlphaFoldDB" id="A0A9W6SGN4"/>